<accession>A0ABT7N0U8</accession>
<sequence>MDVILSIPVLNGPLPVVLYTVALAFAAYLLVRRPSRGRLVASSVGILIGAIAAVATFVISNVTSAFGEQLEFEVLWWATAGFAAAGLAMANLWRSRWWRKLLAALGGVVFLAASAVGINAVYGLDPTIGEMLGVSAPGTLITIPIPKPVSTTVPAWVPSDGSLYLAWRAPRNMPVFGRQGYVSIPAAESGFSARPAGLYLPPAALVPDPPPLPLVILMMGFPGQPGPEAVAAVVDRYQQKHQGLGPIVLVADQIGTQGDPMCADSKQYGKAQTYITKDVINWARQNLHIIQDPDYWALMGYSNGGGCAIKYGALMPSTFRNIVDISGEPFPGSEDSKVALQRIFQGNKAAFEAGKPVNIMRNAKVGSYAGVNAVFTYGAADGVYSEDQKTMSDVARSVGMSVTLTEIAGAAHSGPAFSGGVAAGLHVLCPLWGLSASSALQ</sequence>
<dbReference type="InterPro" id="IPR050583">
    <property type="entry name" value="Mycobacterial_A85_antigen"/>
</dbReference>
<feature type="transmembrane region" description="Helical" evidence="1">
    <location>
        <begin position="43"/>
        <end position="62"/>
    </location>
</feature>
<evidence type="ECO:0000256" key="1">
    <source>
        <dbReference type="SAM" id="Phobius"/>
    </source>
</evidence>
<dbReference type="PANTHER" id="PTHR48098">
    <property type="entry name" value="ENTEROCHELIN ESTERASE-RELATED"/>
    <property type="match status" value="1"/>
</dbReference>
<dbReference type="InterPro" id="IPR029058">
    <property type="entry name" value="AB_hydrolase_fold"/>
</dbReference>
<name>A0ABT7N0U8_9MICO</name>
<keyword evidence="3" id="KW-1185">Reference proteome</keyword>
<keyword evidence="1" id="KW-0472">Membrane</keyword>
<reference evidence="2 3" key="1">
    <citation type="submission" date="2023-06" db="EMBL/GenBank/DDBJ databases">
        <title>Microbacterium sp. nov., isolated from a waste landfill.</title>
        <authorList>
            <person name="Wen W."/>
        </authorList>
    </citation>
    <scope>NUCLEOTIDE SEQUENCE [LARGE SCALE GENOMIC DNA]</scope>
    <source>
        <strain evidence="2 3">ASV49</strain>
    </source>
</reference>
<organism evidence="2 3">
    <name type="scientific">Microbacterium candidum</name>
    <dbReference type="NCBI Taxonomy" id="3041922"/>
    <lineage>
        <taxon>Bacteria</taxon>
        <taxon>Bacillati</taxon>
        <taxon>Actinomycetota</taxon>
        <taxon>Actinomycetes</taxon>
        <taxon>Micrococcales</taxon>
        <taxon>Microbacteriaceae</taxon>
        <taxon>Microbacterium</taxon>
    </lineage>
</organism>
<comment type="caution">
    <text evidence="2">The sequence shown here is derived from an EMBL/GenBank/DDBJ whole genome shotgun (WGS) entry which is preliminary data.</text>
</comment>
<dbReference type="Proteomes" id="UP001235064">
    <property type="component" value="Unassembled WGS sequence"/>
</dbReference>
<evidence type="ECO:0000313" key="3">
    <source>
        <dbReference type="Proteomes" id="UP001235064"/>
    </source>
</evidence>
<dbReference type="SUPFAM" id="SSF53474">
    <property type="entry name" value="alpha/beta-Hydrolases"/>
    <property type="match status" value="1"/>
</dbReference>
<protein>
    <submittedName>
        <fullName evidence="2">Esterase</fullName>
    </submittedName>
</protein>
<evidence type="ECO:0000313" key="2">
    <source>
        <dbReference type="EMBL" id="MDL9980334.1"/>
    </source>
</evidence>
<dbReference type="RefSeq" id="WP_286289289.1">
    <property type="nucleotide sequence ID" value="NZ_JASXSZ010000004.1"/>
</dbReference>
<dbReference type="EMBL" id="JASXSZ010000004">
    <property type="protein sequence ID" value="MDL9980334.1"/>
    <property type="molecule type" value="Genomic_DNA"/>
</dbReference>
<feature type="transmembrane region" description="Helical" evidence="1">
    <location>
        <begin position="74"/>
        <end position="94"/>
    </location>
</feature>
<gene>
    <name evidence="2" type="ORF">QSV35_13405</name>
</gene>
<keyword evidence="1" id="KW-1133">Transmembrane helix</keyword>
<feature type="transmembrane region" description="Helical" evidence="1">
    <location>
        <begin position="12"/>
        <end position="31"/>
    </location>
</feature>
<dbReference type="Gene3D" id="3.40.50.1820">
    <property type="entry name" value="alpha/beta hydrolase"/>
    <property type="match status" value="1"/>
</dbReference>
<dbReference type="PANTHER" id="PTHR48098:SF1">
    <property type="entry name" value="DIACYLGLYCEROL ACYLTRANSFERASE_MYCOLYLTRANSFERASE AG85A"/>
    <property type="match status" value="1"/>
</dbReference>
<proteinExistence type="predicted"/>
<feature type="transmembrane region" description="Helical" evidence="1">
    <location>
        <begin position="101"/>
        <end position="122"/>
    </location>
</feature>
<keyword evidence="1" id="KW-0812">Transmembrane</keyword>